<dbReference type="EMBL" id="FR746099">
    <property type="protein sequence ID" value="CCC40547.1"/>
    <property type="molecule type" value="Genomic_DNA"/>
</dbReference>
<dbReference type="PANTHER" id="PTHR42693:SF33">
    <property type="entry name" value="ARYLSULFATASE"/>
    <property type="match status" value="1"/>
</dbReference>
<evidence type="ECO:0000259" key="2">
    <source>
        <dbReference type="Pfam" id="PF00884"/>
    </source>
</evidence>
<dbReference type="HOGENOM" id="CLU_006332_14_1_2"/>
<dbReference type="Proteomes" id="UP000007954">
    <property type="component" value="Chromosome"/>
</dbReference>
<gene>
    <name evidence="3" type="ordered locus">Hqrw_2718</name>
</gene>
<dbReference type="PANTHER" id="PTHR42693">
    <property type="entry name" value="ARYLSULFATASE FAMILY MEMBER"/>
    <property type="match status" value="1"/>
</dbReference>
<protein>
    <submittedName>
        <fullName evidence="3">AlkP-core domain protein</fullName>
    </submittedName>
</protein>
<dbReference type="AlphaFoldDB" id="G0LIX9"/>
<evidence type="ECO:0000313" key="4">
    <source>
        <dbReference type="Proteomes" id="UP000007954"/>
    </source>
</evidence>
<proteinExistence type="inferred from homology"/>
<comment type="similarity">
    <text evidence="1">Belongs to the sulfatase family.</text>
</comment>
<reference evidence="3 4" key="1">
    <citation type="journal article" date="2011" name="PLoS ONE">
        <title>Haloquadratum walsbyi: limited diversity in a global pond.</title>
        <authorList>
            <person name="Dyall-Smith M."/>
            <person name="Pfeiffer F."/>
            <person name="Klee K."/>
            <person name="Palm P."/>
            <person name="Gross K."/>
            <person name="Schuster S.C."/>
            <person name="Rampp M."/>
            <person name="Oesterhelt D."/>
        </authorList>
    </citation>
    <scope>NUCLEOTIDE SEQUENCE [LARGE SCALE GENOMIC DNA]</scope>
    <source>
        <strain evidence="4">DSM 16854 / JCM 12705 / C23</strain>
    </source>
</reference>
<organism evidence="3 4">
    <name type="scientific">Haloquadratum walsbyi (strain DSM 16854 / JCM 12705 / C23)</name>
    <dbReference type="NCBI Taxonomy" id="768065"/>
    <lineage>
        <taxon>Archaea</taxon>
        <taxon>Methanobacteriati</taxon>
        <taxon>Methanobacteriota</taxon>
        <taxon>Stenosarchaea group</taxon>
        <taxon>Halobacteria</taxon>
        <taxon>Halobacteriales</taxon>
        <taxon>Haloferacaceae</taxon>
        <taxon>Haloquadratum</taxon>
    </lineage>
</organism>
<accession>G0LIX9</accession>
<dbReference type="InterPro" id="IPR017850">
    <property type="entry name" value="Alkaline_phosphatase_core_sf"/>
</dbReference>
<dbReference type="Pfam" id="PF00884">
    <property type="entry name" value="Sulfatase"/>
    <property type="match status" value="1"/>
</dbReference>
<dbReference type="KEGG" id="hwc:Hqrw_2718"/>
<dbReference type="GO" id="GO:0004065">
    <property type="term" value="F:arylsulfatase activity"/>
    <property type="evidence" value="ECO:0007669"/>
    <property type="project" value="TreeGrafter"/>
</dbReference>
<feature type="domain" description="Sulfatase N-terminal" evidence="2">
    <location>
        <begin position="26"/>
        <end position="351"/>
    </location>
</feature>
<sequence>MSNIAVVVLDTVRADAFDRHFEWLPGSRFTHAWSTSHWTGAAHASLFTGRYPSEVGVTVHDWTLSTSVPTLAERLQTAGYDTNAFSANINVSPAYDYDRGFNSFEGTWRLSLPEPEIFNWFRHMEENDSSASIAYADGVRQILSGKYDVQQSLQLGVKHARHAYDIGDVDSGATAFQDYINRDGANVTDTDEHSTFLFANLMEAHQPYRVPSSHRSVKPYAMGPAFEATFRTRFTDPADAVAAGIDPNELDTPEITLDSDHATAAYDDSVSYLADIYRDIFETLREDFDYVITIADHGELFGTYDVWEHGYGVYPELLQIPLVITGPGFPNTSRDDLVSLLDVHQTILSIATGSDGTDMSASRGRDLRTYGSSAPVRTEYHGIATMRRDTLLERGYDPSAIDTVDTDYCGVVTDTAYGYETDEGFRIAGDETDVTADELKSVLQSLDDQIPDNRSDSNAVEVTAATRSQLEDLGYT</sequence>
<evidence type="ECO:0000256" key="1">
    <source>
        <dbReference type="ARBA" id="ARBA00008779"/>
    </source>
</evidence>
<dbReference type="GeneID" id="12447455"/>
<dbReference type="Gene3D" id="3.40.720.10">
    <property type="entry name" value="Alkaline Phosphatase, subunit A"/>
    <property type="match status" value="1"/>
</dbReference>
<name>G0LIX9_HALWC</name>
<dbReference type="RefSeq" id="WP_014556150.1">
    <property type="nucleotide sequence ID" value="NC_017459.1"/>
</dbReference>
<evidence type="ECO:0000313" key="3">
    <source>
        <dbReference type="EMBL" id="CCC40547.1"/>
    </source>
</evidence>
<dbReference type="SUPFAM" id="SSF53649">
    <property type="entry name" value="Alkaline phosphatase-like"/>
    <property type="match status" value="1"/>
</dbReference>
<dbReference type="OrthoDB" id="3164at2157"/>
<dbReference type="InterPro" id="IPR050738">
    <property type="entry name" value="Sulfatase"/>
</dbReference>
<dbReference type="InterPro" id="IPR000917">
    <property type="entry name" value="Sulfatase_N"/>
</dbReference>